<evidence type="ECO:0000256" key="3">
    <source>
        <dbReference type="ARBA" id="ARBA00022692"/>
    </source>
</evidence>
<dbReference type="PRINTS" id="PR00237">
    <property type="entry name" value="GPCRRHODOPSN"/>
</dbReference>
<evidence type="ECO:0000256" key="4">
    <source>
        <dbReference type="ARBA" id="ARBA00022989"/>
    </source>
</evidence>
<accession>U4U537</accession>
<gene>
    <name evidence="8" type="ORF">D910_05575</name>
</gene>
<dbReference type="Proteomes" id="UP000030742">
    <property type="component" value="Unassembled WGS sequence"/>
</dbReference>
<dbReference type="PANTHER" id="PTHR46641">
    <property type="entry name" value="FMRFAMIDE RECEPTOR-RELATED"/>
    <property type="match status" value="1"/>
</dbReference>
<evidence type="ECO:0000256" key="1">
    <source>
        <dbReference type="ARBA" id="ARBA00004370"/>
    </source>
</evidence>
<dbReference type="PANTHER" id="PTHR46641:SF22">
    <property type="entry name" value="PROCTOLIN RECEPTOR, ISOFORM A"/>
    <property type="match status" value="1"/>
</dbReference>
<name>U4U537_DENPD</name>
<dbReference type="InterPro" id="IPR017452">
    <property type="entry name" value="GPCR_Rhodpsn_7TM"/>
</dbReference>
<dbReference type="CDD" id="cd14978">
    <property type="entry name" value="7tmA_FMRFamide_R-like"/>
    <property type="match status" value="1"/>
</dbReference>
<keyword evidence="4 6" id="KW-1133">Transmembrane helix</keyword>
<dbReference type="Pfam" id="PF10324">
    <property type="entry name" value="7TM_GPCR_Srw"/>
    <property type="match status" value="1"/>
</dbReference>
<feature type="transmembrane region" description="Helical" evidence="6">
    <location>
        <begin position="457"/>
        <end position="476"/>
    </location>
</feature>
<dbReference type="Pfam" id="PF00001">
    <property type="entry name" value="7tm_1"/>
    <property type="match status" value="1"/>
</dbReference>
<dbReference type="GO" id="GO:0016020">
    <property type="term" value="C:membrane"/>
    <property type="evidence" value="ECO:0007669"/>
    <property type="project" value="UniProtKB-SubCell"/>
</dbReference>
<organism evidence="8 9">
    <name type="scientific">Dendroctonus ponderosae</name>
    <name type="common">Mountain pine beetle</name>
    <dbReference type="NCBI Taxonomy" id="77166"/>
    <lineage>
        <taxon>Eukaryota</taxon>
        <taxon>Metazoa</taxon>
        <taxon>Ecdysozoa</taxon>
        <taxon>Arthropoda</taxon>
        <taxon>Hexapoda</taxon>
        <taxon>Insecta</taxon>
        <taxon>Pterygota</taxon>
        <taxon>Neoptera</taxon>
        <taxon>Endopterygota</taxon>
        <taxon>Coleoptera</taxon>
        <taxon>Polyphaga</taxon>
        <taxon>Cucujiformia</taxon>
        <taxon>Curculionidae</taxon>
        <taxon>Scolytinae</taxon>
        <taxon>Dendroctonus</taxon>
    </lineage>
</organism>
<dbReference type="EMBL" id="KB632033">
    <property type="protein sequence ID" value="ERL88187.1"/>
    <property type="molecule type" value="Genomic_DNA"/>
</dbReference>
<keyword evidence="3 6" id="KW-0812">Transmembrane</keyword>
<keyword evidence="5 6" id="KW-0472">Membrane</keyword>
<proteinExistence type="inferred from homology"/>
<evidence type="ECO:0000259" key="7">
    <source>
        <dbReference type="PROSITE" id="PS50262"/>
    </source>
</evidence>
<feature type="transmembrane region" description="Helical" evidence="6">
    <location>
        <begin position="414"/>
        <end position="437"/>
    </location>
</feature>
<feature type="transmembrane region" description="Helical" evidence="6">
    <location>
        <begin position="167"/>
        <end position="187"/>
    </location>
</feature>
<feature type="domain" description="G-protein coupled receptors family 1 profile" evidence="7">
    <location>
        <begin position="65"/>
        <end position="473"/>
    </location>
</feature>
<reference evidence="8 9" key="1">
    <citation type="journal article" date="2013" name="Genome Biol.">
        <title>Draft genome of the mountain pine beetle, Dendroctonus ponderosae Hopkins, a major forest pest.</title>
        <authorList>
            <person name="Keeling C.I."/>
            <person name="Yuen M.M."/>
            <person name="Liao N.Y."/>
            <person name="Docking T.R."/>
            <person name="Chan S.K."/>
            <person name="Taylor G.A."/>
            <person name="Palmquist D.L."/>
            <person name="Jackman S.D."/>
            <person name="Nguyen A."/>
            <person name="Li M."/>
            <person name="Henderson H."/>
            <person name="Janes J.K."/>
            <person name="Zhao Y."/>
            <person name="Pandoh P."/>
            <person name="Moore R."/>
            <person name="Sperling F.A."/>
            <person name="Huber D.P."/>
            <person name="Birol I."/>
            <person name="Jones S.J."/>
            <person name="Bohlmann J."/>
        </authorList>
    </citation>
    <scope>NUCLEOTIDE SEQUENCE</scope>
</reference>
<protein>
    <recommendedName>
        <fullName evidence="7">G-protein coupled receptors family 1 profile domain-containing protein</fullName>
    </recommendedName>
</protein>
<evidence type="ECO:0000256" key="5">
    <source>
        <dbReference type="ARBA" id="ARBA00023136"/>
    </source>
</evidence>
<dbReference type="PROSITE" id="PS50262">
    <property type="entry name" value="G_PROTEIN_RECEP_F1_2"/>
    <property type="match status" value="1"/>
</dbReference>
<dbReference type="AlphaFoldDB" id="U4U537"/>
<dbReference type="OrthoDB" id="10011262at2759"/>
<feature type="transmembrane region" description="Helical" evidence="6">
    <location>
        <begin position="53"/>
        <end position="73"/>
    </location>
</feature>
<evidence type="ECO:0000256" key="2">
    <source>
        <dbReference type="ARBA" id="ARBA00010663"/>
    </source>
</evidence>
<feature type="transmembrane region" description="Helical" evidence="6">
    <location>
        <begin position="356"/>
        <end position="385"/>
    </location>
</feature>
<dbReference type="InterPro" id="IPR052954">
    <property type="entry name" value="GPCR-Ligand_Int"/>
</dbReference>
<dbReference type="STRING" id="77166.U4U537"/>
<dbReference type="InterPro" id="IPR000276">
    <property type="entry name" value="GPCR_Rhodpsn"/>
</dbReference>
<dbReference type="Gene3D" id="1.20.1070.10">
    <property type="entry name" value="Rhodopsin 7-helix transmembrane proteins"/>
    <property type="match status" value="2"/>
</dbReference>
<dbReference type="SUPFAM" id="SSF81321">
    <property type="entry name" value="Family A G protein-coupled receptor-like"/>
    <property type="match status" value="1"/>
</dbReference>
<comment type="subcellular location">
    <subcellularLocation>
        <location evidence="1">Membrane</location>
    </subcellularLocation>
</comment>
<comment type="similarity">
    <text evidence="2">Belongs to the G-protein coupled receptor 1 family.</text>
</comment>
<feature type="transmembrane region" description="Helical" evidence="6">
    <location>
        <begin position="85"/>
        <end position="105"/>
    </location>
</feature>
<dbReference type="InterPro" id="IPR019427">
    <property type="entry name" value="7TM_GPCR_serpentine_rcpt_Srw"/>
</dbReference>
<sequence length="571" mass="65551">MSALNRQLGMHFAFTFYNVPVLIEAPEMQNFKNMYNDTTDAILESSRFWFQKVLVPIMVCVGVSGNTITVMVLTRRRMRSSTNIYLSALGIADIIYLLFVFLLSFKHYHNIHDRRYELYWRFYGLSHWLCDAASSTSVWLTVSFTIERYIAVCHPMKGKFFCTENRAKTVTVIVYIFCILTTASTTFEYQLTLNDTVTCSKCQIDPGRLSSANYTGNNSSSIHFIPNNVSVSRDRKLESGNSLNVFNDPVLTDALKKILVNCTSNHPHIIFVYPQLGNVSQPRSIPDSTNVNLPNVAIVHKTIDESVLEEDNDEFDLDVQNDTAVNESLRSCCVTKLYIDVENTNLGKNQKYTSFMYWYSAMVWGIVPLVLIATFNCFLISAVYISQKKRKSMTRTNTQTSQSENAAISNENRITIMLIAVVVMFLICQSPTASYLIYYNFYPPVSGRDKNIQSSNVFNALLTVNAACNFLLYSIMSKKFRSTFKQLFFERSKKRQDTMQLSSLKSHNSQKFNPYHHGISRNASEYRTPRDLEVNIYFFNKRRYVNTYRVRIGLHTVKSSNVTVDVSEFDC</sequence>
<evidence type="ECO:0000256" key="6">
    <source>
        <dbReference type="SAM" id="Phobius"/>
    </source>
</evidence>
<evidence type="ECO:0000313" key="9">
    <source>
        <dbReference type="Proteomes" id="UP000030742"/>
    </source>
</evidence>
<evidence type="ECO:0000313" key="8">
    <source>
        <dbReference type="EMBL" id="ERL88187.1"/>
    </source>
</evidence>
<dbReference type="GO" id="GO:0008528">
    <property type="term" value="F:G protein-coupled peptide receptor activity"/>
    <property type="evidence" value="ECO:0007669"/>
    <property type="project" value="InterPro"/>
</dbReference>